<protein>
    <submittedName>
        <fullName evidence="9">General secretion pathway protein D</fullName>
    </submittedName>
</protein>
<dbReference type="Pfam" id="PF00263">
    <property type="entry name" value="Secretin"/>
    <property type="match status" value="1"/>
</dbReference>
<sequence length="766" mass="82539">MTITRITPAAGRCCVVMLALLALAGCAANAGRDRFELIDEGHYEQGLANLEEAARAAPRDTRAQLALTTQRGRVVTTLLTQADRARAARDYSSAASGYQRVLGIEPDNQRAREALREIEQLGSLAEMQRQGQIALRRGDLDGAQREVEAIAALDPGYPGGLALKRQVDTLRARMAQPYPQLRSKLSQPVSLEFRDANLKLILEVLSQTAGLNFIIDKDVRPDIKATIFVRQVAVEDAVNLLLQQNQLLSKVVNDNTIVVYPDTPQKLRDYQDLVLRTFYLTNTDAKSAQDMVKTMLKTRDVFIDERLNTLTMRDSAEAVRLAEKLFLAQDQSSPEVVLEVQVMEISRQRVQDLGLEWPQTFSLLDAATLDKLNSIDSARIGISPSPQLKINAKNSAINTLASPVLRVSNREKAKIHIGDRVPVISATSVPSTQGPVITESITYLDVGLKLEVEPTIHLNDEVAIKVMLEVSNAENQPPTVSGTIPVKVTTRNAETVLRLRDGETQVLAGLMRNDHNELGNQIPGLGESSGLGGLFGIGRLFGSRQDDVRKTELVLSITPRIVRNLPYMSPHQMEFPSGTEGSLRVRPVSLRPTSGDSLALALPADAVLAAPLSATASGSAAAPDSPGSLVLSWVGPDSLRVGEEALVVLHAAGNQPLRSSTLQLAYDPAALQISEVSEGDFLGQGNSATTFAPRLDEQNGRLYVAMSRADSSGASGEGGLLRLRVKALQASEAAVPIRLLTFSAVGQGNRLVSAPLPAAKLLAVGP</sequence>
<comment type="similarity">
    <text evidence="5">Belongs to the bacterial secretin family.</text>
</comment>
<feature type="domain" description="Secretin/TonB short N-terminal" evidence="8">
    <location>
        <begin position="211"/>
        <end position="262"/>
    </location>
</feature>
<dbReference type="GO" id="GO:0009279">
    <property type="term" value="C:cell outer membrane"/>
    <property type="evidence" value="ECO:0007669"/>
    <property type="project" value="UniProtKB-SubCell"/>
</dbReference>
<dbReference type="AlphaFoldDB" id="A0A1I5Q4K2"/>
<dbReference type="PANTHER" id="PTHR30332:SF17">
    <property type="entry name" value="TYPE IV PILIATION SYSTEM PROTEIN DR_0774-RELATED"/>
    <property type="match status" value="1"/>
</dbReference>
<reference evidence="10" key="1">
    <citation type="submission" date="2016-10" db="EMBL/GenBank/DDBJ databases">
        <authorList>
            <person name="Varghese N."/>
            <person name="Submissions S."/>
        </authorList>
    </citation>
    <scope>NUCLEOTIDE SEQUENCE [LARGE SCALE GENOMIC DNA]</scope>
    <source>
        <strain evidence="10">JCM 18195</strain>
    </source>
</reference>
<proteinExistence type="inferred from homology"/>
<dbReference type="PROSITE" id="PS51257">
    <property type="entry name" value="PROKAR_LIPOPROTEIN"/>
    <property type="match status" value="1"/>
</dbReference>
<keyword evidence="1 6" id="KW-0813">Transport</keyword>
<accession>A0A1I5Q4K2</accession>
<dbReference type="InterPro" id="IPR008965">
    <property type="entry name" value="CBM2/CBM3_carb-bd_dom_sf"/>
</dbReference>
<dbReference type="PANTHER" id="PTHR30332">
    <property type="entry name" value="PROBABLE GENERAL SECRETION PATHWAY PROTEIN D"/>
    <property type="match status" value="1"/>
</dbReference>
<dbReference type="SMART" id="SM00965">
    <property type="entry name" value="STN"/>
    <property type="match status" value="1"/>
</dbReference>
<keyword evidence="2 7" id="KW-0732">Signal</keyword>
<dbReference type="Gene3D" id="3.30.1370.120">
    <property type="match status" value="1"/>
</dbReference>
<dbReference type="InterPro" id="IPR050810">
    <property type="entry name" value="Bact_Secretion_Sys_Channel"/>
</dbReference>
<comment type="subcellular location">
    <subcellularLocation>
        <location evidence="6">Cell outer membrane</location>
    </subcellularLocation>
</comment>
<evidence type="ECO:0000256" key="4">
    <source>
        <dbReference type="ARBA" id="ARBA00023237"/>
    </source>
</evidence>
<dbReference type="Gene3D" id="1.25.40.10">
    <property type="entry name" value="Tetratricopeptide repeat domain"/>
    <property type="match status" value="1"/>
</dbReference>
<dbReference type="InterPro" id="IPR038591">
    <property type="entry name" value="NolW-like_sf"/>
</dbReference>
<dbReference type="Pfam" id="PF03958">
    <property type="entry name" value="Secretin_N"/>
    <property type="match status" value="1"/>
</dbReference>
<dbReference type="GO" id="GO:0000272">
    <property type="term" value="P:polysaccharide catabolic process"/>
    <property type="evidence" value="ECO:0007669"/>
    <property type="project" value="InterPro"/>
</dbReference>
<feature type="chain" id="PRO_5017251775" evidence="7">
    <location>
        <begin position="25"/>
        <end position="766"/>
    </location>
</feature>
<evidence type="ECO:0000313" key="9">
    <source>
        <dbReference type="EMBL" id="SFP41107.1"/>
    </source>
</evidence>
<evidence type="ECO:0000256" key="3">
    <source>
        <dbReference type="ARBA" id="ARBA00023136"/>
    </source>
</evidence>
<evidence type="ECO:0000256" key="6">
    <source>
        <dbReference type="RuleBase" id="RU004004"/>
    </source>
</evidence>
<dbReference type="InterPro" id="IPR004846">
    <property type="entry name" value="T2SS/T3SS_dom"/>
</dbReference>
<dbReference type="InterPro" id="IPR011990">
    <property type="entry name" value="TPR-like_helical_dom_sf"/>
</dbReference>
<dbReference type="InterPro" id="IPR005644">
    <property type="entry name" value="NolW-like"/>
</dbReference>
<evidence type="ECO:0000313" key="10">
    <source>
        <dbReference type="Proteomes" id="UP000243084"/>
    </source>
</evidence>
<gene>
    <name evidence="9" type="ORF">SAMN05216229_102184</name>
</gene>
<dbReference type="InterPro" id="IPR002102">
    <property type="entry name" value="Cohesin_dom"/>
</dbReference>
<keyword evidence="4" id="KW-0998">Cell outer membrane</keyword>
<dbReference type="InterPro" id="IPR011662">
    <property type="entry name" value="Secretin/TonB_short_N"/>
</dbReference>
<organism evidence="9 10">
    <name type="scientific">Geopseudomonas sagittaria</name>
    <dbReference type="NCBI Taxonomy" id="1135990"/>
    <lineage>
        <taxon>Bacteria</taxon>
        <taxon>Pseudomonadati</taxon>
        <taxon>Pseudomonadota</taxon>
        <taxon>Gammaproteobacteria</taxon>
        <taxon>Pseudomonadales</taxon>
        <taxon>Pseudomonadaceae</taxon>
        <taxon>Geopseudomonas</taxon>
    </lineage>
</organism>
<evidence type="ECO:0000256" key="7">
    <source>
        <dbReference type="SAM" id="SignalP"/>
    </source>
</evidence>
<evidence type="ECO:0000256" key="5">
    <source>
        <dbReference type="RuleBase" id="RU004003"/>
    </source>
</evidence>
<evidence type="ECO:0000256" key="2">
    <source>
        <dbReference type="ARBA" id="ARBA00022729"/>
    </source>
</evidence>
<feature type="signal peptide" evidence="7">
    <location>
        <begin position="1"/>
        <end position="24"/>
    </location>
</feature>
<keyword evidence="10" id="KW-1185">Reference proteome</keyword>
<evidence type="ECO:0000259" key="8">
    <source>
        <dbReference type="SMART" id="SM00965"/>
    </source>
</evidence>
<dbReference type="Proteomes" id="UP000243084">
    <property type="component" value="Unassembled WGS sequence"/>
</dbReference>
<dbReference type="GO" id="GO:0015627">
    <property type="term" value="C:type II protein secretion system complex"/>
    <property type="evidence" value="ECO:0007669"/>
    <property type="project" value="TreeGrafter"/>
</dbReference>
<evidence type="ECO:0000256" key="1">
    <source>
        <dbReference type="ARBA" id="ARBA00022448"/>
    </source>
</evidence>
<dbReference type="Pfam" id="PF00963">
    <property type="entry name" value="Cohesin"/>
    <property type="match status" value="1"/>
</dbReference>
<keyword evidence="3" id="KW-0472">Membrane</keyword>
<dbReference type="Gene3D" id="2.60.40.680">
    <property type="match status" value="1"/>
</dbReference>
<dbReference type="GO" id="GO:0030246">
    <property type="term" value="F:carbohydrate binding"/>
    <property type="evidence" value="ECO:0007669"/>
    <property type="project" value="InterPro"/>
</dbReference>
<dbReference type="EMBL" id="FOXM01000002">
    <property type="protein sequence ID" value="SFP41107.1"/>
    <property type="molecule type" value="Genomic_DNA"/>
</dbReference>
<name>A0A1I5Q4K2_9GAMM</name>
<dbReference type="GO" id="GO:0009306">
    <property type="term" value="P:protein secretion"/>
    <property type="evidence" value="ECO:0007669"/>
    <property type="project" value="InterPro"/>
</dbReference>
<dbReference type="CDD" id="cd08547">
    <property type="entry name" value="Type_II_cohesin"/>
    <property type="match status" value="1"/>
</dbReference>
<dbReference type="SUPFAM" id="SSF49384">
    <property type="entry name" value="Carbohydrate-binding domain"/>
    <property type="match status" value="1"/>
</dbReference>